<feature type="transmembrane region" description="Helical" evidence="5">
    <location>
        <begin position="56"/>
        <end position="73"/>
    </location>
</feature>
<gene>
    <name evidence="7" type="ORF">FNV44_01060</name>
</gene>
<evidence type="ECO:0000259" key="6">
    <source>
        <dbReference type="Pfam" id="PF00999"/>
    </source>
</evidence>
<feature type="transmembrane region" description="Helical" evidence="5">
    <location>
        <begin position="114"/>
        <end position="131"/>
    </location>
</feature>
<accession>A0A553IHH8</accession>
<feature type="transmembrane region" description="Helical" evidence="5">
    <location>
        <begin position="302"/>
        <end position="323"/>
    </location>
</feature>
<feature type="transmembrane region" description="Helical" evidence="5">
    <location>
        <begin position="359"/>
        <end position="382"/>
    </location>
</feature>
<evidence type="ECO:0000313" key="7">
    <source>
        <dbReference type="EMBL" id="TRX99661.1"/>
    </source>
</evidence>
<keyword evidence="3 5" id="KW-1133">Transmembrane helix</keyword>
<evidence type="ECO:0000256" key="2">
    <source>
        <dbReference type="ARBA" id="ARBA00022692"/>
    </source>
</evidence>
<feature type="transmembrane region" description="Helical" evidence="5">
    <location>
        <begin position="335"/>
        <end position="353"/>
    </location>
</feature>
<dbReference type="Proteomes" id="UP000315938">
    <property type="component" value="Unassembled WGS sequence"/>
</dbReference>
<keyword evidence="4 5" id="KW-0472">Membrane</keyword>
<dbReference type="Pfam" id="PF00999">
    <property type="entry name" value="Na_H_Exchanger"/>
    <property type="match status" value="1"/>
</dbReference>
<evidence type="ECO:0000313" key="8">
    <source>
        <dbReference type="Proteomes" id="UP000315938"/>
    </source>
</evidence>
<dbReference type="GO" id="GO:0015297">
    <property type="term" value="F:antiporter activity"/>
    <property type="evidence" value="ECO:0007669"/>
    <property type="project" value="InterPro"/>
</dbReference>
<dbReference type="PANTHER" id="PTHR31102">
    <property type="match status" value="1"/>
</dbReference>
<dbReference type="GO" id="GO:0016020">
    <property type="term" value="C:membrane"/>
    <property type="evidence" value="ECO:0007669"/>
    <property type="project" value="UniProtKB-SubCell"/>
</dbReference>
<dbReference type="GeneID" id="41339062"/>
<dbReference type="GO" id="GO:1902600">
    <property type="term" value="P:proton transmembrane transport"/>
    <property type="evidence" value="ECO:0007669"/>
    <property type="project" value="InterPro"/>
</dbReference>
<organism evidence="7 8">
    <name type="scientific">Acholeplasma laidlawii</name>
    <dbReference type="NCBI Taxonomy" id="2148"/>
    <lineage>
        <taxon>Bacteria</taxon>
        <taxon>Bacillati</taxon>
        <taxon>Mycoplasmatota</taxon>
        <taxon>Mollicutes</taxon>
        <taxon>Acholeplasmatales</taxon>
        <taxon>Acholeplasmataceae</taxon>
        <taxon>Acholeplasma</taxon>
    </lineage>
</organism>
<keyword evidence="2 5" id="KW-0812">Transmembrane</keyword>
<feature type="domain" description="Cation/H+ exchanger transmembrane" evidence="6">
    <location>
        <begin position="13"/>
        <end position="381"/>
    </location>
</feature>
<evidence type="ECO:0000256" key="5">
    <source>
        <dbReference type="SAM" id="Phobius"/>
    </source>
</evidence>
<name>A0A553IHH8_ACHLA</name>
<dbReference type="InterPro" id="IPR051843">
    <property type="entry name" value="CPA1_transporter"/>
</dbReference>
<protein>
    <submittedName>
        <fullName evidence="7">Sodium:proton antiporter</fullName>
    </submittedName>
</protein>
<feature type="transmembrane region" description="Helical" evidence="5">
    <location>
        <begin position="274"/>
        <end position="296"/>
    </location>
</feature>
<feature type="transmembrane region" description="Helical" evidence="5">
    <location>
        <begin position="183"/>
        <end position="204"/>
    </location>
</feature>
<feature type="transmembrane region" description="Helical" evidence="5">
    <location>
        <begin position="28"/>
        <end position="50"/>
    </location>
</feature>
<dbReference type="PANTHER" id="PTHR31102:SF1">
    <property type="entry name" value="CATION_H+ EXCHANGER DOMAIN-CONTAINING PROTEIN"/>
    <property type="match status" value="1"/>
</dbReference>
<dbReference type="RefSeq" id="WP_012242855.1">
    <property type="nucleotide sequence ID" value="NZ_JACAOE010000001.1"/>
</dbReference>
<dbReference type="OMA" id="WAIPTFA"/>
<dbReference type="InterPro" id="IPR006153">
    <property type="entry name" value="Cation/H_exchanger_TM"/>
</dbReference>
<feature type="transmembrane region" description="Helical" evidence="5">
    <location>
        <begin position="85"/>
        <end position="108"/>
    </location>
</feature>
<comment type="subcellular location">
    <subcellularLocation>
        <location evidence="1">Membrane</location>
        <topology evidence="1">Multi-pass membrane protein</topology>
    </subcellularLocation>
</comment>
<dbReference type="AlphaFoldDB" id="A0A553IHH8"/>
<evidence type="ECO:0000256" key="4">
    <source>
        <dbReference type="ARBA" id="ARBA00023136"/>
    </source>
</evidence>
<dbReference type="Gene3D" id="1.20.1530.20">
    <property type="match status" value="1"/>
</dbReference>
<evidence type="ECO:0000256" key="1">
    <source>
        <dbReference type="ARBA" id="ARBA00004141"/>
    </source>
</evidence>
<comment type="caution">
    <text evidence="7">The sequence shown here is derived from an EMBL/GenBank/DDBJ whole genome shotgun (WGS) entry which is preliminary data.</text>
</comment>
<feature type="transmembrane region" description="Helical" evidence="5">
    <location>
        <begin position="6"/>
        <end position="21"/>
    </location>
</feature>
<dbReference type="InterPro" id="IPR038770">
    <property type="entry name" value="Na+/solute_symporter_sf"/>
</dbReference>
<dbReference type="EMBL" id="VKID01000001">
    <property type="protein sequence ID" value="TRX99661.1"/>
    <property type="molecule type" value="Genomic_DNA"/>
</dbReference>
<feature type="transmembrane region" description="Helical" evidence="5">
    <location>
        <begin position="216"/>
        <end position="237"/>
    </location>
</feature>
<proteinExistence type="predicted"/>
<evidence type="ECO:0000256" key="3">
    <source>
        <dbReference type="ARBA" id="ARBA00022989"/>
    </source>
</evidence>
<reference evidence="7 8" key="1">
    <citation type="submission" date="2019-07" db="EMBL/GenBank/DDBJ databases">
        <title>Genome sequence of Acholeplasma laidlawii strain with increased resistance to erythromycin.</title>
        <authorList>
            <person name="Medvedeva E.S."/>
            <person name="Baranova N.B."/>
            <person name="Siniagina M.N."/>
            <person name="Mouzykantov A."/>
            <person name="Chernova O.A."/>
            <person name="Chernov V.M."/>
        </authorList>
    </citation>
    <scope>NUCLEOTIDE SEQUENCE [LARGE SCALE GENOMIC DNA]</scope>
    <source>
        <strain evidence="7 8">PG8REry</strain>
    </source>
</reference>
<feature type="transmembrane region" description="Helical" evidence="5">
    <location>
        <begin position="243"/>
        <end position="262"/>
    </location>
</feature>
<feature type="transmembrane region" description="Helical" evidence="5">
    <location>
        <begin position="151"/>
        <end position="171"/>
    </location>
</feature>
<sequence length="395" mass="42794">MALLSLGIILITGFLAGILFEKIRLPKIVGMIIVGMLMGPSILNIIDGTVLQISGYLRQIALVIILTRSGLSLNIDNLKKIGRPAILMCFVPAVFEIVAITIFAPMLLGVTYPEALLIGSVIAAVSPAVIIPRMIKYSKTNYGTNKNIPELIMAGSSADDIFVIVLFYAFLGVLKGNTLNTWSILQIPISIILGAIIGIGVGLFMVKIFKKHTKTMLSNILILLSVSFMLIGLEILIQDVISFSALISIVTTGMVILFKNRTIAHELEEGYHKLWLFFEILLFVLVGISVDVNYAISAGFMPMIVLMIALVFRMIGVYVSLLFTNLNTKEKVFSMISYIPKATVQASIGAIALTEGLAVGNLVLTMAVLAILITAPLGAILMDNTHKKLLTKSVL</sequence>